<evidence type="ECO:0000313" key="2">
    <source>
        <dbReference type="Proteomes" id="UP000000379"/>
    </source>
</evidence>
<sequence>MRFRSEFGRTGQRALEGFRRAAAAEAVAEALGLEAGAFRTLLERLEAEGFIRRLEVR</sequence>
<keyword evidence="2" id="KW-1185">Reference proteome</keyword>
<organism evidence="1 2">
    <name type="scientific">Truepera radiovictrix (strain DSM 17093 / CIP 108686 / LMG 22925 / RQ-24)</name>
    <dbReference type="NCBI Taxonomy" id="649638"/>
    <lineage>
        <taxon>Bacteria</taxon>
        <taxon>Thermotogati</taxon>
        <taxon>Deinococcota</taxon>
        <taxon>Deinococci</taxon>
        <taxon>Trueperales</taxon>
        <taxon>Trueperaceae</taxon>
        <taxon>Truepera</taxon>
    </lineage>
</organism>
<dbReference type="KEGG" id="tra:Trad_2854"/>
<name>D7CVP2_TRURR</name>
<dbReference type="Proteomes" id="UP000000379">
    <property type="component" value="Chromosome"/>
</dbReference>
<protein>
    <submittedName>
        <fullName evidence="1">MarR family transcriptional regulator</fullName>
    </submittedName>
</protein>
<gene>
    <name evidence="1" type="ordered locus">Trad_2854</name>
</gene>
<dbReference type="AlphaFoldDB" id="D7CVP2"/>
<reference evidence="2" key="1">
    <citation type="submission" date="2010-05" db="EMBL/GenBank/DDBJ databases">
        <title>The complete genome of Truepera radiovictris DSM 17093.</title>
        <authorList>
            <consortium name="US DOE Joint Genome Institute (JGI-PGF)"/>
            <person name="Lucas S."/>
            <person name="Copeland A."/>
            <person name="Lapidus A."/>
            <person name="Glavina del Rio T."/>
            <person name="Dalin E."/>
            <person name="Tice H."/>
            <person name="Bruce D."/>
            <person name="Goodwin L."/>
            <person name="Pitluck S."/>
            <person name="Kyrpides N."/>
            <person name="Mavromatis K."/>
            <person name="Ovchinnikova G."/>
            <person name="Munk A.C."/>
            <person name="Detter J.C."/>
            <person name="Han C."/>
            <person name="Tapia R."/>
            <person name="Land M."/>
            <person name="Hauser L."/>
            <person name="Markowitz V."/>
            <person name="Cheng J.-F."/>
            <person name="Hugenholtz P."/>
            <person name="Woyke T."/>
            <person name="Wu D."/>
            <person name="Tindall B."/>
            <person name="Pomrenke H.G."/>
            <person name="Brambilla E."/>
            <person name="Klenk H.-P."/>
            <person name="Eisen J.A."/>
        </authorList>
    </citation>
    <scope>NUCLEOTIDE SEQUENCE [LARGE SCALE GENOMIC DNA]</scope>
    <source>
        <strain evidence="2">DSM 17093 / CIP 108686 / LMG 22925 / RQ-24</strain>
    </source>
</reference>
<dbReference type="STRING" id="649638.Trad_2854"/>
<reference evidence="1 2" key="2">
    <citation type="journal article" date="2011" name="Stand. Genomic Sci.">
        <title>Complete genome sequence of Truepera radiovictrix type strain (RQ-24).</title>
        <authorList>
            <person name="Ivanova N."/>
            <person name="Rohde C."/>
            <person name="Munk C."/>
            <person name="Nolan M."/>
            <person name="Lucas S."/>
            <person name="Del Rio T.G."/>
            <person name="Tice H."/>
            <person name="Deshpande S."/>
            <person name="Cheng J.F."/>
            <person name="Tapia R."/>
            <person name="Han C."/>
            <person name="Goodwin L."/>
            <person name="Pitluck S."/>
            <person name="Liolios K."/>
            <person name="Mavromatis K."/>
            <person name="Mikhailova N."/>
            <person name="Pati A."/>
            <person name="Chen A."/>
            <person name="Palaniappan K."/>
            <person name="Land M."/>
            <person name="Hauser L."/>
            <person name="Chang Y.J."/>
            <person name="Jeffries C.D."/>
            <person name="Brambilla E."/>
            <person name="Rohde M."/>
            <person name="Goker M."/>
            <person name="Tindall B.J."/>
            <person name="Woyke T."/>
            <person name="Bristow J."/>
            <person name="Eisen J.A."/>
            <person name="Markowitz V."/>
            <person name="Hugenholtz P."/>
            <person name="Kyrpides N.C."/>
            <person name="Klenk H.P."/>
            <person name="Lapidus A."/>
        </authorList>
    </citation>
    <scope>NUCLEOTIDE SEQUENCE [LARGE SCALE GENOMIC DNA]</scope>
    <source>
        <strain evidence="2">DSM 17093 / CIP 108686 / LMG 22925 / RQ-24</strain>
    </source>
</reference>
<dbReference type="EMBL" id="CP002049">
    <property type="protein sequence ID" value="ADI15953.1"/>
    <property type="molecule type" value="Genomic_DNA"/>
</dbReference>
<accession>D7CVP2</accession>
<evidence type="ECO:0000313" key="1">
    <source>
        <dbReference type="EMBL" id="ADI15953.1"/>
    </source>
</evidence>
<dbReference type="HOGENOM" id="CLU_2995389_0_0_0"/>
<proteinExistence type="predicted"/>